<dbReference type="InParanoid" id="A0A803T1Z7"/>
<keyword evidence="2" id="KW-1185">Reference proteome</keyword>
<dbReference type="GeneTree" id="ENSGT00390000009995"/>
<dbReference type="Proteomes" id="UP000001646">
    <property type="component" value="Unplaced"/>
</dbReference>
<proteinExistence type="predicted"/>
<evidence type="ECO:0000313" key="2">
    <source>
        <dbReference type="Proteomes" id="UP000001646"/>
    </source>
</evidence>
<evidence type="ECO:0000313" key="1">
    <source>
        <dbReference type="Ensembl" id="ENSACAP00000029237.1"/>
    </source>
</evidence>
<sequence length="193" mass="22665">MLQFIAFISIEKLVGEMSRENASGTWPYSLKNSQQPSDSGHESLQQQIIFCFSIFNIPVSKLLRTNKGERRMSLFLRKQPVEIPSPTEKDWIKKHEEEDLFLKDPDESLPQPLRTINKVLNLLFDRAWEIIESKRPLQEIKQQNLALTIYHPSAELQFLLFSDNRKGKLPGSLREIYLCWALYRTFCLQFIHV</sequence>
<protein>
    <submittedName>
        <fullName evidence="1">Uncharacterized protein</fullName>
    </submittedName>
</protein>
<dbReference type="Ensembl" id="ENSACAT00000057274.1">
    <property type="protein sequence ID" value="ENSACAP00000029237.1"/>
    <property type="gene ID" value="ENSACAG00000045000.1"/>
</dbReference>
<reference evidence="1" key="1">
    <citation type="submission" date="2009-12" db="EMBL/GenBank/DDBJ databases">
        <title>The Genome Sequence of Anolis carolinensis (Green Anole Lizard).</title>
        <authorList>
            <consortium name="The Genome Sequencing Platform"/>
            <person name="Di Palma F."/>
            <person name="Alfoldi J."/>
            <person name="Heiman D."/>
            <person name="Young S."/>
            <person name="Grabherr M."/>
            <person name="Johnson J."/>
            <person name="Lander E.S."/>
            <person name="Lindblad-Toh K."/>
        </authorList>
    </citation>
    <scope>NUCLEOTIDE SEQUENCE [LARGE SCALE GENOMIC DNA]</scope>
    <source>
        <strain evidence="1">JBL SC #1</strain>
    </source>
</reference>
<reference evidence="1" key="2">
    <citation type="submission" date="2025-08" db="UniProtKB">
        <authorList>
            <consortium name="Ensembl"/>
        </authorList>
    </citation>
    <scope>IDENTIFICATION</scope>
</reference>
<reference evidence="1" key="3">
    <citation type="submission" date="2025-09" db="UniProtKB">
        <authorList>
            <consortium name="Ensembl"/>
        </authorList>
    </citation>
    <scope>IDENTIFICATION</scope>
</reference>
<dbReference type="AlphaFoldDB" id="A0A803T1Z7"/>
<organism evidence="1 2">
    <name type="scientific">Anolis carolinensis</name>
    <name type="common">Green anole</name>
    <name type="synonym">American chameleon</name>
    <dbReference type="NCBI Taxonomy" id="28377"/>
    <lineage>
        <taxon>Eukaryota</taxon>
        <taxon>Metazoa</taxon>
        <taxon>Chordata</taxon>
        <taxon>Craniata</taxon>
        <taxon>Vertebrata</taxon>
        <taxon>Euteleostomi</taxon>
        <taxon>Lepidosauria</taxon>
        <taxon>Squamata</taxon>
        <taxon>Bifurcata</taxon>
        <taxon>Unidentata</taxon>
        <taxon>Episquamata</taxon>
        <taxon>Toxicofera</taxon>
        <taxon>Iguania</taxon>
        <taxon>Dactyloidae</taxon>
        <taxon>Anolis</taxon>
    </lineage>
</organism>
<name>A0A803T1Z7_ANOCA</name>
<accession>A0A803T1Z7</accession>